<gene>
    <name evidence="2" type="ORF">GK108_16435</name>
</gene>
<name>A0A6L9L7T8_9BACT</name>
<feature type="transmembrane region" description="Helical" evidence="1">
    <location>
        <begin position="12"/>
        <end position="32"/>
    </location>
</feature>
<feature type="transmembrane region" description="Helical" evidence="1">
    <location>
        <begin position="65"/>
        <end position="88"/>
    </location>
</feature>
<dbReference type="AlphaFoldDB" id="A0A6L9L7T8"/>
<keyword evidence="3" id="KW-1185">Reference proteome</keyword>
<evidence type="ECO:0000256" key="1">
    <source>
        <dbReference type="SAM" id="Phobius"/>
    </source>
</evidence>
<keyword evidence="1" id="KW-0472">Membrane</keyword>
<dbReference type="Proteomes" id="UP000474175">
    <property type="component" value="Unassembled WGS sequence"/>
</dbReference>
<dbReference type="RefSeq" id="WP_163950686.1">
    <property type="nucleotide sequence ID" value="NZ_JAAFZH010000007.1"/>
</dbReference>
<feature type="transmembrane region" description="Helical" evidence="1">
    <location>
        <begin position="125"/>
        <end position="143"/>
    </location>
</feature>
<feature type="transmembrane region" description="Helical" evidence="1">
    <location>
        <begin position="188"/>
        <end position="212"/>
    </location>
</feature>
<protein>
    <submittedName>
        <fullName evidence="2">Uncharacterized protein</fullName>
    </submittedName>
</protein>
<sequence length="222" mass="25311">MDIELFLEKMFQVVLYMSIVPIGVGIYCWTYLSWPLRIFWLSLVVGLLISLIGDYLMAKHINNHVMFYVNTATDAVLMTAFFSAFMHSPFLQKFYQGLCVGLLFFMGWGIWTWGSSLNTALRLSSIESCVVISMALLVLTNQLRQSTAVSLRRQPVVYIVVGVLVLNLFTLLLNLFGSQLYTYSARLFNLFYDTLAPLSNLLSYIFTCIGFWQSRSRALPLG</sequence>
<organism evidence="2 3">
    <name type="scientific">Spirosoma terrae</name>
    <dbReference type="NCBI Taxonomy" id="1968276"/>
    <lineage>
        <taxon>Bacteria</taxon>
        <taxon>Pseudomonadati</taxon>
        <taxon>Bacteroidota</taxon>
        <taxon>Cytophagia</taxon>
        <taxon>Cytophagales</taxon>
        <taxon>Cytophagaceae</taxon>
        <taxon>Spirosoma</taxon>
    </lineage>
</organism>
<keyword evidence="1" id="KW-1133">Transmembrane helix</keyword>
<evidence type="ECO:0000313" key="2">
    <source>
        <dbReference type="EMBL" id="NDU96470.1"/>
    </source>
</evidence>
<reference evidence="2 3" key="1">
    <citation type="submission" date="2020-02" db="EMBL/GenBank/DDBJ databases">
        <title>Draft genome sequence of two Spirosoma agri KCTC 52727 and Spirosoma terrae KCTC 52035.</title>
        <authorList>
            <person name="Rojas J."/>
            <person name="Ambika Manirajan B."/>
            <person name="Suarez C."/>
            <person name="Ratering S."/>
            <person name="Schnell S."/>
        </authorList>
    </citation>
    <scope>NUCLEOTIDE SEQUENCE [LARGE SCALE GENOMIC DNA]</scope>
    <source>
        <strain evidence="2 3">KCTC 52035</strain>
    </source>
</reference>
<feature type="transmembrane region" description="Helical" evidence="1">
    <location>
        <begin position="38"/>
        <end position="58"/>
    </location>
</feature>
<dbReference type="EMBL" id="JAAFZH010000007">
    <property type="protein sequence ID" value="NDU96470.1"/>
    <property type="molecule type" value="Genomic_DNA"/>
</dbReference>
<accession>A0A6L9L7T8</accession>
<evidence type="ECO:0000313" key="3">
    <source>
        <dbReference type="Proteomes" id="UP000474175"/>
    </source>
</evidence>
<feature type="transmembrane region" description="Helical" evidence="1">
    <location>
        <begin position="94"/>
        <end position="113"/>
    </location>
</feature>
<comment type="caution">
    <text evidence="2">The sequence shown here is derived from an EMBL/GenBank/DDBJ whole genome shotgun (WGS) entry which is preliminary data.</text>
</comment>
<proteinExistence type="predicted"/>
<feature type="transmembrane region" description="Helical" evidence="1">
    <location>
        <begin position="155"/>
        <end position="176"/>
    </location>
</feature>
<keyword evidence="1" id="KW-0812">Transmembrane</keyword>